<keyword evidence="3" id="KW-0807">Transducer</keyword>
<dbReference type="GO" id="GO:0007188">
    <property type="term" value="P:adenylate cyclase-modulating G protein-coupled receptor signaling pathway"/>
    <property type="evidence" value="ECO:0007669"/>
    <property type="project" value="TreeGrafter"/>
</dbReference>
<feature type="compositionally biased region" description="Polar residues" evidence="6">
    <location>
        <begin position="243"/>
        <end position="253"/>
    </location>
</feature>
<reference evidence="7 8" key="1">
    <citation type="journal article" date="2018" name="Evol. Lett.">
        <title>Horizontal gene cluster transfer increased hallucinogenic mushroom diversity.</title>
        <authorList>
            <person name="Reynolds H.T."/>
            <person name="Vijayakumar V."/>
            <person name="Gluck-Thaler E."/>
            <person name="Korotkin H.B."/>
            <person name="Matheny P.B."/>
            <person name="Slot J.C."/>
        </authorList>
    </citation>
    <scope>NUCLEOTIDE SEQUENCE [LARGE SCALE GENOMIC DNA]</scope>
    <source>
        <strain evidence="7 8">2629</strain>
    </source>
</reference>
<feature type="binding site" evidence="4">
    <location>
        <begin position="416"/>
        <end position="419"/>
    </location>
    <ligand>
        <name>GTP</name>
        <dbReference type="ChEBI" id="CHEBI:37565"/>
    </ligand>
</feature>
<name>A0A409YG14_9AGAR</name>
<evidence type="ECO:0000256" key="3">
    <source>
        <dbReference type="ARBA" id="ARBA00023224"/>
    </source>
</evidence>
<evidence type="ECO:0000313" key="8">
    <source>
        <dbReference type="Proteomes" id="UP000284842"/>
    </source>
</evidence>
<dbReference type="PRINTS" id="PR00318">
    <property type="entry name" value="GPROTEINA"/>
</dbReference>
<dbReference type="FunFam" id="3.40.50.300:FF:000720">
    <property type="entry name" value="Guanine nucleotide-binding protein G(k) subunit alpha"/>
    <property type="match status" value="1"/>
</dbReference>
<dbReference type="Proteomes" id="UP000284842">
    <property type="component" value="Unassembled WGS sequence"/>
</dbReference>
<dbReference type="GO" id="GO:0005525">
    <property type="term" value="F:GTP binding"/>
    <property type="evidence" value="ECO:0007669"/>
    <property type="project" value="UniProtKB-KW"/>
</dbReference>
<dbReference type="PANTHER" id="PTHR10218:SF360">
    <property type="entry name" value="GUANINE NUCLEOTIDE-BINDING PROTEIN SUBUNIT ALPHA HOMOLOG"/>
    <property type="match status" value="1"/>
</dbReference>
<dbReference type="AlphaFoldDB" id="A0A409YG14"/>
<dbReference type="InterPro" id="IPR011025">
    <property type="entry name" value="GproteinA_insert"/>
</dbReference>
<dbReference type="InterPro" id="IPR001019">
    <property type="entry name" value="Gprotein_alpha_su"/>
</dbReference>
<dbReference type="Gene3D" id="1.10.400.10">
    <property type="entry name" value="GI Alpha 1, domain 2-like"/>
    <property type="match status" value="1"/>
</dbReference>
<evidence type="ECO:0008006" key="9">
    <source>
        <dbReference type="Google" id="ProtNLM"/>
    </source>
</evidence>
<feature type="binding site" evidence="4">
    <location>
        <begin position="319"/>
        <end position="325"/>
    </location>
    <ligand>
        <name>GTP</name>
        <dbReference type="ChEBI" id="CHEBI:37565"/>
    </ligand>
</feature>
<dbReference type="GO" id="GO:0005834">
    <property type="term" value="C:heterotrimeric G-protein complex"/>
    <property type="evidence" value="ECO:0007669"/>
    <property type="project" value="TreeGrafter"/>
</dbReference>
<keyword evidence="5" id="KW-0460">Magnesium</keyword>
<dbReference type="SUPFAM" id="SSF52540">
    <property type="entry name" value="P-loop containing nucleoside triphosphate hydrolases"/>
    <property type="match status" value="1"/>
</dbReference>
<feature type="region of interest" description="Disordered" evidence="6">
    <location>
        <begin position="230"/>
        <end position="258"/>
    </location>
</feature>
<keyword evidence="8" id="KW-1185">Reference proteome</keyword>
<dbReference type="STRING" id="181874.A0A409YG14"/>
<dbReference type="OrthoDB" id="5817230at2759"/>
<evidence type="ECO:0000256" key="2">
    <source>
        <dbReference type="ARBA" id="ARBA00023134"/>
    </source>
</evidence>
<dbReference type="PROSITE" id="PS51882">
    <property type="entry name" value="G_ALPHA"/>
    <property type="match status" value="1"/>
</dbReference>
<keyword evidence="1 4" id="KW-0547">Nucleotide-binding</keyword>
<evidence type="ECO:0000256" key="6">
    <source>
        <dbReference type="SAM" id="MobiDB-lite"/>
    </source>
</evidence>
<evidence type="ECO:0000313" key="7">
    <source>
        <dbReference type="EMBL" id="PPR01953.1"/>
    </source>
</evidence>
<sequence>MPISVPRRNASISLWPPSVVSNNESDEDRKLRLRREADAKRVSEAINQQLEEEDKQKKKKGAEAKILLLGQAESGKSTVLKNFQLYFAPKAFEIEAEMWRPIIHLNLVRSVNFVVNFISSRSYSRDTNAVSFIRDRPSSSSLASTTPSVTTATSISTELRKLCIRLAPLRQVEENLVKFLSSAGAGQDPTSSYANGEHASDKIKGMLTYHPLKASEVSIPSGSSWKRGLSLQRRSEDALTEASHGSSGSQTLAERSDDGQNRRILAALGEDMAALWANSTVQQSLASAEIALEEQPGFFLDQALRITREDYVPRPDDVLKARVTTVGPEEHNIVAEHGAAKHWTIYDVGGSRAQRATWAQFFDDVNIIIFLAPMSGFNQVLAEDESVNRLTDSLRLWQTICSNKLLAGIEFVLFLNKLDILDAKLKSGIQFSSYVTSYLDKPNETKPVAKYLLDVFVSLHQQYSPQKRRLHPHLTCAVDTKATSSVIHRSKSAAFRPYFSS</sequence>
<dbReference type="PANTHER" id="PTHR10218">
    <property type="entry name" value="GTP-BINDING PROTEIN ALPHA SUBUNIT"/>
    <property type="match status" value="1"/>
</dbReference>
<evidence type="ECO:0000256" key="5">
    <source>
        <dbReference type="PIRSR" id="PIRSR601019-2"/>
    </source>
</evidence>
<keyword evidence="5" id="KW-0479">Metal-binding</keyword>
<protein>
    <recommendedName>
        <fullName evidence="9">G-alpha-domain-containing protein</fullName>
    </recommendedName>
</protein>
<comment type="caution">
    <text evidence="7">The sequence shown here is derived from an EMBL/GenBank/DDBJ whole genome shotgun (WGS) entry which is preliminary data.</text>
</comment>
<feature type="binding site" evidence="5">
    <location>
        <position position="325"/>
    </location>
    <ligand>
        <name>Mg(2+)</name>
        <dbReference type="ChEBI" id="CHEBI:18420"/>
    </ligand>
</feature>
<dbReference type="InParanoid" id="A0A409YG14"/>
<dbReference type="GO" id="GO:0005737">
    <property type="term" value="C:cytoplasm"/>
    <property type="evidence" value="ECO:0007669"/>
    <property type="project" value="TreeGrafter"/>
</dbReference>
<evidence type="ECO:0000256" key="4">
    <source>
        <dbReference type="PIRSR" id="PIRSR601019-1"/>
    </source>
</evidence>
<proteinExistence type="predicted"/>
<dbReference type="GO" id="GO:0031683">
    <property type="term" value="F:G-protein beta/gamma-subunit complex binding"/>
    <property type="evidence" value="ECO:0007669"/>
    <property type="project" value="InterPro"/>
</dbReference>
<accession>A0A409YG14</accession>
<dbReference type="GO" id="GO:0001664">
    <property type="term" value="F:G protein-coupled receptor binding"/>
    <property type="evidence" value="ECO:0007669"/>
    <property type="project" value="TreeGrafter"/>
</dbReference>
<feature type="binding site" evidence="4">
    <location>
        <position position="477"/>
    </location>
    <ligand>
        <name>GTP</name>
        <dbReference type="ChEBI" id="CHEBI:37565"/>
    </ligand>
</feature>
<dbReference type="InterPro" id="IPR027417">
    <property type="entry name" value="P-loop_NTPase"/>
</dbReference>
<evidence type="ECO:0000256" key="1">
    <source>
        <dbReference type="ARBA" id="ARBA00022741"/>
    </source>
</evidence>
<dbReference type="GO" id="GO:0003924">
    <property type="term" value="F:GTPase activity"/>
    <property type="evidence" value="ECO:0007669"/>
    <property type="project" value="InterPro"/>
</dbReference>
<gene>
    <name evidence="7" type="ORF">CVT24_011102</name>
</gene>
<dbReference type="Gene3D" id="3.40.50.300">
    <property type="entry name" value="P-loop containing nucleotide triphosphate hydrolases"/>
    <property type="match status" value="2"/>
</dbReference>
<dbReference type="EMBL" id="NHTK01001199">
    <property type="protein sequence ID" value="PPR01953.1"/>
    <property type="molecule type" value="Genomic_DNA"/>
</dbReference>
<organism evidence="7 8">
    <name type="scientific">Panaeolus cyanescens</name>
    <dbReference type="NCBI Taxonomy" id="181874"/>
    <lineage>
        <taxon>Eukaryota</taxon>
        <taxon>Fungi</taxon>
        <taxon>Dikarya</taxon>
        <taxon>Basidiomycota</taxon>
        <taxon>Agaricomycotina</taxon>
        <taxon>Agaricomycetes</taxon>
        <taxon>Agaricomycetidae</taxon>
        <taxon>Agaricales</taxon>
        <taxon>Agaricineae</taxon>
        <taxon>Galeropsidaceae</taxon>
        <taxon>Panaeolus</taxon>
    </lineage>
</organism>
<dbReference type="Pfam" id="PF00503">
    <property type="entry name" value="G-alpha"/>
    <property type="match status" value="1"/>
</dbReference>
<keyword evidence="2 4" id="KW-0342">GTP-binding</keyword>
<dbReference type="GO" id="GO:0046872">
    <property type="term" value="F:metal ion binding"/>
    <property type="evidence" value="ECO:0007669"/>
    <property type="project" value="UniProtKB-KW"/>
</dbReference>
<dbReference type="SMART" id="SM00275">
    <property type="entry name" value="G_alpha"/>
    <property type="match status" value="1"/>
</dbReference>
<dbReference type="SUPFAM" id="SSF47895">
    <property type="entry name" value="Transducin (alpha subunit), insertion domain"/>
    <property type="match status" value="1"/>
</dbReference>